<dbReference type="OrthoDB" id="7171777at2"/>
<protein>
    <submittedName>
        <fullName evidence="3">CPBP family intramembrane metalloprotease</fullName>
    </submittedName>
</protein>
<dbReference type="GO" id="GO:0080120">
    <property type="term" value="P:CAAX-box protein maturation"/>
    <property type="evidence" value="ECO:0007669"/>
    <property type="project" value="UniProtKB-ARBA"/>
</dbReference>
<feature type="transmembrane region" description="Helical" evidence="1">
    <location>
        <begin position="171"/>
        <end position="188"/>
    </location>
</feature>
<dbReference type="GO" id="GO:0004175">
    <property type="term" value="F:endopeptidase activity"/>
    <property type="evidence" value="ECO:0007669"/>
    <property type="project" value="UniProtKB-ARBA"/>
</dbReference>
<evidence type="ECO:0000313" key="4">
    <source>
        <dbReference type="EMBL" id="SNY35820.1"/>
    </source>
</evidence>
<dbReference type="AlphaFoldDB" id="A0A285HJ88"/>
<keyword evidence="3" id="KW-0378">Hydrolase</keyword>
<feature type="transmembrane region" description="Helical" evidence="1">
    <location>
        <begin position="18"/>
        <end position="41"/>
    </location>
</feature>
<gene>
    <name evidence="3" type="ORF">CVM39_15335</name>
    <name evidence="4" type="ORF">SAMN06297129_0088</name>
</gene>
<sequence length="283" mass="30242">MSPDDPTSAPRWQDDPPALWRTGAGLCLFAVLYSVLIGLWFVAATPPLARLLPGPQALSLLMLYSFATALLALALVMWLLHGRGPGTVAGAPGLLLRQALRVALYVLPVIAVVALVPLPEAFTPSRNLETGRWLSLLPLALLGVAIQIAAEEFLFRGYLQSRLQARFRHRGLWIGLPALLFGVLHFDLSAGDNAPWFVLYATLFGLAAGDLTARAGTLGPALALHFLNNAIALTLLSFPDELGGLALFHLPLSSDDPALLQMIPIELASTGVLWLAGRVALGR</sequence>
<feature type="transmembrane region" description="Helical" evidence="1">
    <location>
        <begin position="102"/>
        <end position="119"/>
    </location>
</feature>
<evidence type="ECO:0000313" key="3">
    <source>
        <dbReference type="EMBL" id="PJE27933.1"/>
    </source>
</evidence>
<keyword evidence="6" id="KW-1185">Reference proteome</keyword>
<dbReference type="InterPro" id="IPR003675">
    <property type="entry name" value="Rce1/LyrA-like_dom"/>
</dbReference>
<name>A0A285HJ88_9RHOB</name>
<keyword evidence="3" id="KW-0645">Protease</keyword>
<evidence type="ECO:0000256" key="1">
    <source>
        <dbReference type="SAM" id="Phobius"/>
    </source>
</evidence>
<organism evidence="4 5">
    <name type="scientific">Pseudooceanicola antarcticus</name>
    <dbReference type="NCBI Taxonomy" id="1247613"/>
    <lineage>
        <taxon>Bacteria</taxon>
        <taxon>Pseudomonadati</taxon>
        <taxon>Pseudomonadota</taxon>
        <taxon>Alphaproteobacteria</taxon>
        <taxon>Rhodobacterales</taxon>
        <taxon>Paracoccaceae</taxon>
        <taxon>Pseudooceanicola</taxon>
    </lineage>
</organism>
<feature type="transmembrane region" description="Helical" evidence="1">
    <location>
        <begin position="194"/>
        <end position="211"/>
    </location>
</feature>
<keyword evidence="1" id="KW-1133">Transmembrane helix</keyword>
<reference evidence="3 6" key="2">
    <citation type="journal article" date="2018" name="Int. J. Syst. Evol. Microbiol.">
        <title>Pseudooceanicola lipolyticus sp. nov., a marine alphaproteobacterium, reclassification of Oceanicola flagellatus as Pseudooceanicola flagellatus comb. nov. and emended description of the genus Pseudooceanicola.</title>
        <authorList>
            <person name="Huang M.-M."/>
            <person name="Guo L.-L."/>
            <person name="Wu Y.-H."/>
            <person name="Lai Q.-L."/>
            <person name="Shao Z.-Z."/>
            <person name="Wang C.-S."/>
            <person name="Wu M."/>
            <person name="Xu X.-W."/>
        </authorList>
    </citation>
    <scope>NUCLEOTIDE SEQUENCE [LARGE SCALE GENOMIC DNA]</scope>
    <source>
        <strain evidence="3 6">Ar-45</strain>
    </source>
</reference>
<feature type="domain" description="CAAX prenyl protease 2/Lysostaphin resistance protein A-like" evidence="2">
    <location>
        <begin position="135"/>
        <end position="231"/>
    </location>
</feature>
<keyword evidence="1" id="KW-0472">Membrane</keyword>
<dbReference type="Proteomes" id="UP000231655">
    <property type="component" value="Unassembled WGS sequence"/>
</dbReference>
<proteinExistence type="predicted"/>
<keyword evidence="1" id="KW-0812">Transmembrane</keyword>
<feature type="transmembrane region" description="Helical" evidence="1">
    <location>
        <begin position="131"/>
        <end position="150"/>
    </location>
</feature>
<feature type="transmembrane region" description="Helical" evidence="1">
    <location>
        <begin position="258"/>
        <end position="281"/>
    </location>
</feature>
<dbReference type="EMBL" id="OBEA01000001">
    <property type="protein sequence ID" value="SNY35820.1"/>
    <property type="molecule type" value="Genomic_DNA"/>
</dbReference>
<dbReference type="Pfam" id="PF02517">
    <property type="entry name" value="Rce1-like"/>
    <property type="match status" value="1"/>
</dbReference>
<evidence type="ECO:0000259" key="2">
    <source>
        <dbReference type="Pfam" id="PF02517"/>
    </source>
</evidence>
<reference evidence="4 5" key="1">
    <citation type="submission" date="2017-09" db="EMBL/GenBank/DDBJ databases">
        <authorList>
            <person name="Ehlers B."/>
            <person name="Leendertz F.H."/>
        </authorList>
    </citation>
    <scope>NUCLEOTIDE SEQUENCE [LARGE SCALE GENOMIC DNA]</scope>
    <source>
        <strain evidence="4 5">CGMCC 1.12662</strain>
    </source>
</reference>
<evidence type="ECO:0000313" key="5">
    <source>
        <dbReference type="Proteomes" id="UP000231655"/>
    </source>
</evidence>
<dbReference type="GO" id="GO:0008237">
    <property type="term" value="F:metallopeptidase activity"/>
    <property type="evidence" value="ECO:0007669"/>
    <property type="project" value="UniProtKB-KW"/>
</dbReference>
<accession>A0A285HJ88</accession>
<dbReference type="RefSeq" id="WP_097143908.1">
    <property type="nucleotide sequence ID" value="NZ_OBEA01000001.1"/>
</dbReference>
<evidence type="ECO:0000313" key="6">
    <source>
        <dbReference type="Proteomes" id="UP000231702"/>
    </source>
</evidence>
<dbReference type="EMBL" id="PGTD01000017">
    <property type="protein sequence ID" value="PJE27933.1"/>
    <property type="molecule type" value="Genomic_DNA"/>
</dbReference>
<keyword evidence="3" id="KW-0482">Metalloprotease</keyword>
<dbReference type="Proteomes" id="UP000231702">
    <property type="component" value="Unassembled WGS sequence"/>
</dbReference>
<feature type="transmembrane region" description="Helical" evidence="1">
    <location>
        <begin position="61"/>
        <end position="81"/>
    </location>
</feature>